<dbReference type="PANTHER" id="PTHR44379">
    <property type="entry name" value="OXIDOREDUCTASE WITH IRON-SULFUR SUBUNIT"/>
    <property type="match status" value="1"/>
</dbReference>
<dbReference type="GO" id="GO:0051537">
    <property type="term" value="F:2 iron, 2 sulfur cluster binding"/>
    <property type="evidence" value="ECO:0007669"/>
    <property type="project" value="UniProtKB-KW"/>
</dbReference>
<keyword evidence="8" id="KW-1185">Reference proteome</keyword>
<dbReference type="GO" id="GO:0016491">
    <property type="term" value="F:oxidoreductase activity"/>
    <property type="evidence" value="ECO:0007669"/>
    <property type="project" value="UniProtKB-KW"/>
</dbReference>
<keyword evidence="1" id="KW-0001">2Fe-2S</keyword>
<evidence type="ECO:0000256" key="4">
    <source>
        <dbReference type="ARBA" id="ARBA00023004"/>
    </source>
</evidence>
<evidence type="ECO:0000256" key="3">
    <source>
        <dbReference type="ARBA" id="ARBA00023002"/>
    </source>
</evidence>
<dbReference type="PROSITE" id="PS51085">
    <property type="entry name" value="2FE2S_FER_2"/>
    <property type="match status" value="1"/>
</dbReference>
<proteinExistence type="predicted"/>
<accession>A0A1I2GPV2</accession>
<dbReference type="GO" id="GO:0046872">
    <property type="term" value="F:metal ion binding"/>
    <property type="evidence" value="ECO:0007669"/>
    <property type="project" value="UniProtKB-KW"/>
</dbReference>
<reference evidence="7 8" key="1">
    <citation type="submission" date="2016-10" db="EMBL/GenBank/DDBJ databases">
        <authorList>
            <person name="de Groot N.N."/>
        </authorList>
    </citation>
    <scope>NUCLEOTIDE SEQUENCE [LARGE SCALE GENOMIC DNA]</scope>
    <source>
        <strain>GEY</strain>
        <strain evidence="8">DSM 9560</strain>
    </source>
</reference>
<dbReference type="Gene3D" id="3.10.20.30">
    <property type="match status" value="1"/>
</dbReference>
<dbReference type="PANTHER" id="PTHR44379:SF2">
    <property type="entry name" value="BLR6218 PROTEIN"/>
    <property type="match status" value="1"/>
</dbReference>
<dbReference type="InterPro" id="IPR012675">
    <property type="entry name" value="Beta-grasp_dom_sf"/>
</dbReference>
<organism evidence="7 8">
    <name type="scientific">Thermoflexibacter ruber</name>
    <dbReference type="NCBI Taxonomy" id="1003"/>
    <lineage>
        <taxon>Bacteria</taxon>
        <taxon>Pseudomonadati</taxon>
        <taxon>Bacteroidota</taxon>
        <taxon>Cytophagia</taxon>
        <taxon>Cytophagales</taxon>
        <taxon>Thermoflexibacteraceae</taxon>
        <taxon>Thermoflexibacter</taxon>
    </lineage>
</organism>
<dbReference type="STRING" id="1003.SAMN04488541_101963"/>
<dbReference type="EMBL" id="FONY01000019">
    <property type="protein sequence ID" value="SFF19050.1"/>
    <property type="molecule type" value="Genomic_DNA"/>
</dbReference>
<dbReference type="Pfam" id="PF01799">
    <property type="entry name" value="Fer2_2"/>
    <property type="match status" value="1"/>
</dbReference>
<dbReference type="AlphaFoldDB" id="A0A1I2GPV2"/>
<dbReference type="InterPro" id="IPR036010">
    <property type="entry name" value="2Fe-2S_ferredoxin-like_sf"/>
</dbReference>
<gene>
    <name evidence="7" type="ORF">SAMN04488541_101963</name>
</gene>
<dbReference type="Pfam" id="PF00111">
    <property type="entry name" value="Fer2"/>
    <property type="match status" value="1"/>
</dbReference>
<dbReference type="RefSeq" id="WP_091545439.1">
    <property type="nucleotide sequence ID" value="NZ_FONY01000019.1"/>
</dbReference>
<evidence type="ECO:0000259" key="6">
    <source>
        <dbReference type="PROSITE" id="PS51085"/>
    </source>
</evidence>
<dbReference type="FunFam" id="1.10.150.120:FF:000003">
    <property type="entry name" value="Carbon monoxide dehydrogenase, small subunit"/>
    <property type="match status" value="1"/>
</dbReference>
<keyword evidence="4" id="KW-0408">Iron</keyword>
<dbReference type="OrthoDB" id="9796880at2"/>
<dbReference type="SUPFAM" id="SSF54292">
    <property type="entry name" value="2Fe-2S ferredoxin-like"/>
    <property type="match status" value="1"/>
</dbReference>
<dbReference type="SUPFAM" id="SSF47741">
    <property type="entry name" value="CO dehydrogenase ISP C-domain like"/>
    <property type="match status" value="1"/>
</dbReference>
<feature type="domain" description="2Fe-2S ferredoxin-type" evidence="6">
    <location>
        <begin position="2"/>
        <end position="78"/>
    </location>
</feature>
<dbReference type="InterPro" id="IPR036884">
    <property type="entry name" value="2Fe-2S-bd_dom_sf"/>
</dbReference>
<protein>
    <submittedName>
        <fullName evidence="7">Isoquinoline 1-oxidoreductase, alpha subunit</fullName>
    </submittedName>
</protein>
<evidence type="ECO:0000313" key="7">
    <source>
        <dbReference type="EMBL" id="SFF19050.1"/>
    </source>
</evidence>
<keyword evidence="5" id="KW-0411">Iron-sulfur</keyword>
<dbReference type="InterPro" id="IPR001041">
    <property type="entry name" value="2Fe-2S_ferredoxin-type"/>
</dbReference>
<dbReference type="Gene3D" id="1.10.150.120">
    <property type="entry name" value="[2Fe-2S]-binding domain"/>
    <property type="match status" value="1"/>
</dbReference>
<evidence type="ECO:0000256" key="1">
    <source>
        <dbReference type="ARBA" id="ARBA00022714"/>
    </source>
</evidence>
<sequence length="170" mass="18587">MAEIKLIINEKEHTVDVEPQMPLLWVIRDFANLTGTKFGCGMSQCGACTVHLDGKPIRSCTFPVVAVQKQKITTIEGIAMDNSHPVQKAWIEEQVPQCGYCQSGQIMSAIALLEKNQNPTDEDIDTAMAGNLCRCGTYGRVRKAIKKAAEAMRNNPAYQKSKASGDSGNK</sequence>
<dbReference type="InterPro" id="IPR002888">
    <property type="entry name" value="2Fe-2S-bd"/>
</dbReference>
<dbReference type="InterPro" id="IPR051452">
    <property type="entry name" value="Diverse_Oxidoreductases"/>
</dbReference>
<dbReference type="Proteomes" id="UP000199513">
    <property type="component" value="Unassembled WGS sequence"/>
</dbReference>
<keyword evidence="2" id="KW-0479">Metal-binding</keyword>
<keyword evidence="3" id="KW-0560">Oxidoreductase</keyword>
<evidence type="ECO:0000313" key="8">
    <source>
        <dbReference type="Proteomes" id="UP000199513"/>
    </source>
</evidence>
<dbReference type="CDD" id="cd00207">
    <property type="entry name" value="fer2"/>
    <property type="match status" value="1"/>
</dbReference>
<evidence type="ECO:0000256" key="5">
    <source>
        <dbReference type="ARBA" id="ARBA00023014"/>
    </source>
</evidence>
<name>A0A1I2GPV2_9BACT</name>
<evidence type="ECO:0000256" key="2">
    <source>
        <dbReference type="ARBA" id="ARBA00022723"/>
    </source>
</evidence>